<comment type="catalytic activity">
    <reaction evidence="6">
        <text>N(6)-(2E)-butenoyl-L-lysyl-[protein] + H2O = (2E)-2-butenoate + L-lysyl-[protein]</text>
        <dbReference type="Rhea" id="RHEA:69172"/>
        <dbReference type="Rhea" id="RHEA-COMP:9752"/>
        <dbReference type="Rhea" id="RHEA-COMP:13707"/>
        <dbReference type="ChEBI" id="CHEBI:15377"/>
        <dbReference type="ChEBI" id="CHEBI:29969"/>
        <dbReference type="ChEBI" id="CHEBI:35899"/>
        <dbReference type="ChEBI" id="CHEBI:137954"/>
    </reaction>
    <physiologicalReaction direction="left-to-right" evidence="6">
        <dbReference type="Rhea" id="RHEA:69173"/>
    </physiologicalReaction>
</comment>
<sequence length="599" mass="66591">MASPQERKPAGARGPSRSPAVNTSPVKKTSRKGKSSSSPHNLQELKKKGHRARKTPERELCEQLEGLDLTSESTVEGTGLVYDELMAEPCCLWDDGFPECPARLFAVRDKMNEYGLMARCMLVPAREASEDELLLVHSPHYVELMKSTQNMNTEDLKALSDQYDSVFLHPKSYLASCMAVGSVLQLVDKVLHAEVRNGLAIVRPPGHHAHSDQMNGYCMFNQLAVAARYAQRSHGIKRVLIVDWDVHHGQGTQFLFEHDSSVLYFSIHRYENGSFWPHLTESSCTAVGKDRGVRYNINVPWNKTGMTDADYIMAFLHLLLPVAYEFQPQLVLVAAGYDSVVGDPKGEMLASPSCFAHLTHLLMALAHGRLILSLEGGYNLRSLAEGACASLKILLGDPCPNLPSPLSPCKSALDSISDTILAHRTLWRIFQDLDVREDVDPAVVTEGDAAVTDNAVMEILHASQQEVMRPIPEQRTGLVYDERMMEHYNMWDGHHPEAPQRISLIFQRHKEMGLVSRCTHFPGRVAAQTELQLCHSLGHIQKMEATAHMKPRDLHRLGSEYNSIYINTKSYSSACLATGSTFSAVEAVLSGTVSLPLRF</sequence>
<evidence type="ECO:0000256" key="5">
    <source>
        <dbReference type="ARBA" id="ARBA00049136"/>
    </source>
</evidence>
<dbReference type="GO" id="GO:0000118">
    <property type="term" value="C:histone deacetylase complex"/>
    <property type="evidence" value="ECO:0007669"/>
    <property type="project" value="TreeGrafter"/>
</dbReference>
<feature type="domain" description="Histone deacetylase" evidence="9">
    <location>
        <begin position="98"/>
        <end position="393"/>
    </location>
</feature>
<evidence type="ECO:0000256" key="1">
    <source>
        <dbReference type="ARBA" id="ARBA00004123"/>
    </source>
</evidence>
<proteinExistence type="inferred from homology"/>
<dbReference type="Pfam" id="PF00850">
    <property type="entry name" value="Hist_deacetyl"/>
    <property type="match status" value="2"/>
</dbReference>
<feature type="region of interest" description="Disordered" evidence="8">
    <location>
        <begin position="1"/>
        <end position="59"/>
    </location>
</feature>
<evidence type="ECO:0000256" key="3">
    <source>
        <dbReference type="ARBA" id="ARBA00022801"/>
    </source>
</evidence>
<evidence type="ECO:0000256" key="7">
    <source>
        <dbReference type="ARBA" id="ARBA00049416"/>
    </source>
</evidence>
<evidence type="ECO:0000256" key="2">
    <source>
        <dbReference type="ARBA" id="ARBA00007738"/>
    </source>
</evidence>
<evidence type="ECO:0000259" key="9">
    <source>
        <dbReference type="Pfam" id="PF00850"/>
    </source>
</evidence>
<keyword evidence="11" id="KW-1185">Reference proteome</keyword>
<dbReference type="PANTHER" id="PTHR10625">
    <property type="entry name" value="HISTONE DEACETYLASE HDAC1-RELATED"/>
    <property type="match status" value="1"/>
</dbReference>
<evidence type="ECO:0000313" key="11">
    <source>
        <dbReference type="Proteomes" id="UP001295444"/>
    </source>
</evidence>
<evidence type="ECO:0000256" key="8">
    <source>
        <dbReference type="SAM" id="MobiDB-lite"/>
    </source>
</evidence>
<keyword evidence="3" id="KW-0378">Hydrolase</keyword>
<dbReference type="Gene3D" id="3.40.800.20">
    <property type="entry name" value="Histone deacetylase domain"/>
    <property type="match status" value="2"/>
</dbReference>
<dbReference type="InterPro" id="IPR023801">
    <property type="entry name" value="His_deacetylse_dom"/>
</dbReference>
<evidence type="ECO:0000313" key="10">
    <source>
        <dbReference type="EMBL" id="CAH2316985.1"/>
    </source>
</evidence>
<dbReference type="Proteomes" id="UP001295444">
    <property type="component" value="Chromosome 09"/>
</dbReference>
<reference evidence="10" key="1">
    <citation type="submission" date="2022-03" db="EMBL/GenBank/DDBJ databases">
        <authorList>
            <person name="Alioto T."/>
            <person name="Alioto T."/>
            <person name="Gomez Garrido J."/>
        </authorList>
    </citation>
    <scope>NUCLEOTIDE SEQUENCE</scope>
</reference>
<dbReference type="EMBL" id="OW240920">
    <property type="protein sequence ID" value="CAH2316985.1"/>
    <property type="molecule type" value="Genomic_DNA"/>
</dbReference>
<dbReference type="PRINTS" id="PR01270">
    <property type="entry name" value="HDASUPER"/>
</dbReference>
<evidence type="ECO:0000256" key="4">
    <source>
        <dbReference type="ARBA" id="ARBA00023242"/>
    </source>
</evidence>
<gene>
    <name evidence="10" type="ORF">PECUL_23A019713</name>
</gene>
<name>A0AAD1WKD7_PELCU</name>
<comment type="similarity">
    <text evidence="2">Belongs to the histone deacetylase family. HD type 2 subfamily.</text>
</comment>
<comment type="catalytic activity">
    <reaction evidence="5">
        <text>N(6)-acetyl-L-lysyl-[protein] + H2O = L-lysyl-[protein] + acetate</text>
        <dbReference type="Rhea" id="RHEA:58108"/>
        <dbReference type="Rhea" id="RHEA-COMP:9752"/>
        <dbReference type="Rhea" id="RHEA-COMP:10731"/>
        <dbReference type="ChEBI" id="CHEBI:15377"/>
        <dbReference type="ChEBI" id="CHEBI:29969"/>
        <dbReference type="ChEBI" id="CHEBI:30089"/>
        <dbReference type="ChEBI" id="CHEBI:61930"/>
    </reaction>
    <physiologicalReaction direction="left-to-right" evidence="5">
        <dbReference type="Rhea" id="RHEA:58109"/>
    </physiologicalReaction>
</comment>
<dbReference type="InterPro" id="IPR023696">
    <property type="entry name" value="Ureohydrolase_dom_sf"/>
</dbReference>
<feature type="domain" description="Histone deacetylase" evidence="9">
    <location>
        <begin position="495"/>
        <end position="593"/>
    </location>
</feature>
<dbReference type="SUPFAM" id="SSF52768">
    <property type="entry name" value="Arginase/deacetylase"/>
    <property type="match status" value="2"/>
</dbReference>
<dbReference type="PANTHER" id="PTHR10625:SF21">
    <property type="entry name" value="HISTONE DEACETYLASE 6"/>
    <property type="match status" value="1"/>
</dbReference>
<keyword evidence="4" id="KW-0539">Nucleus</keyword>
<dbReference type="GO" id="GO:0040029">
    <property type="term" value="P:epigenetic regulation of gene expression"/>
    <property type="evidence" value="ECO:0007669"/>
    <property type="project" value="TreeGrafter"/>
</dbReference>
<protein>
    <submittedName>
        <fullName evidence="10">Histone deacetylase 6 isoform X1</fullName>
    </submittedName>
</protein>
<evidence type="ECO:0000256" key="6">
    <source>
        <dbReference type="ARBA" id="ARBA00049193"/>
    </source>
</evidence>
<comment type="catalytic activity">
    <reaction evidence="7">
        <text>N(6)-acetyl-L-lysyl-[histone] + H2O = L-lysyl-[histone] + acetate</text>
        <dbReference type="Rhea" id="RHEA:58196"/>
        <dbReference type="Rhea" id="RHEA-COMP:9845"/>
        <dbReference type="Rhea" id="RHEA-COMP:11338"/>
        <dbReference type="ChEBI" id="CHEBI:15377"/>
        <dbReference type="ChEBI" id="CHEBI:29969"/>
        <dbReference type="ChEBI" id="CHEBI:30089"/>
        <dbReference type="ChEBI" id="CHEBI:61930"/>
        <dbReference type="EC" id="3.5.1.98"/>
    </reaction>
    <physiologicalReaction direction="left-to-right" evidence="7">
        <dbReference type="Rhea" id="RHEA:58197"/>
    </physiologicalReaction>
</comment>
<dbReference type="GO" id="GO:0141221">
    <property type="term" value="F:histone deacetylase activity, hydrolytic mechanism"/>
    <property type="evidence" value="ECO:0007669"/>
    <property type="project" value="UniProtKB-EC"/>
</dbReference>
<dbReference type="AlphaFoldDB" id="A0AAD1WKD7"/>
<dbReference type="FunFam" id="3.40.800.20:FF:000005">
    <property type="entry name" value="histone deacetylase 6"/>
    <property type="match status" value="1"/>
</dbReference>
<dbReference type="InterPro" id="IPR000286">
    <property type="entry name" value="HDACs"/>
</dbReference>
<dbReference type="InterPro" id="IPR037138">
    <property type="entry name" value="His_deacetylse_dom_sf"/>
</dbReference>
<organism evidence="10 11">
    <name type="scientific">Pelobates cultripes</name>
    <name type="common">Western spadefoot toad</name>
    <dbReference type="NCBI Taxonomy" id="61616"/>
    <lineage>
        <taxon>Eukaryota</taxon>
        <taxon>Metazoa</taxon>
        <taxon>Chordata</taxon>
        <taxon>Craniata</taxon>
        <taxon>Vertebrata</taxon>
        <taxon>Euteleostomi</taxon>
        <taxon>Amphibia</taxon>
        <taxon>Batrachia</taxon>
        <taxon>Anura</taxon>
        <taxon>Pelobatoidea</taxon>
        <taxon>Pelobatidae</taxon>
        <taxon>Pelobates</taxon>
    </lineage>
</organism>
<accession>A0AAD1WKD7</accession>
<comment type="subcellular location">
    <subcellularLocation>
        <location evidence="1">Nucleus</location>
    </subcellularLocation>
</comment>